<name>A0A433B942_9FUNG</name>
<keyword evidence="2" id="KW-1185">Reference proteome</keyword>
<protein>
    <submittedName>
        <fullName evidence="1">Uncharacterized protein</fullName>
    </submittedName>
</protein>
<dbReference type="Proteomes" id="UP000268093">
    <property type="component" value="Unassembled WGS sequence"/>
</dbReference>
<dbReference type="AlphaFoldDB" id="A0A433B942"/>
<dbReference type="EMBL" id="RBNI01015874">
    <property type="protein sequence ID" value="RUP12391.1"/>
    <property type="molecule type" value="Genomic_DNA"/>
</dbReference>
<accession>A0A433B942</accession>
<evidence type="ECO:0000313" key="2">
    <source>
        <dbReference type="Proteomes" id="UP000268093"/>
    </source>
</evidence>
<gene>
    <name evidence="1" type="ORF">BC936DRAFT_139818</name>
</gene>
<comment type="caution">
    <text evidence="1">The sequence shown here is derived from an EMBL/GenBank/DDBJ whole genome shotgun (WGS) entry which is preliminary data.</text>
</comment>
<evidence type="ECO:0000313" key="1">
    <source>
        <dbReference type="EMBL" id="RUP12391.1"/>
    </source>
</evidence>
<reference evidence="1 2" key="1">
    <citation type="journal article" date="2018" name="New Phytol.">
        <title>Phylogenomics of Endogonaceae and evolution of mycorrhizas within Mucoromycota.</title>
        <authorList>
            <person name="Chang Y."/>
            <person name="Desiro A."/>
            <person name="Na H."/>
            <person name="Sandor L."/>
            <person name="Lipzen A."/>
            <person name="Clum A."/>
            <person name="Barry K."/>
            <person name="Grigoriev I.V."/>
            <person name="Martin F.M."/>
            <person name="Stajich J.E."/>
            <person name="Smith M.E."/>
            <person name="Bonito G."/>
            <person name="Spatafora J.W."/>
        </authorList>
    </citation>
    <scope>NUCLEOTIDE SEQUENCE [LARGE SCALE GENOMIC DNA]</scope>
    <source>
        <strain evidence="1 2">GMNB39</strain>
    </source>
</reference>
<sequence>MLGTLVRCGRCSGGNTWCLRCGIIVCGADEGNAELEVLIPFSATHLEEVGEHGLPVLTEDAFRMELDALDGELPVADGHDDVVFRPSVITGDVDILWDAAEEALSIVLDGGGLAVKDLARVADCAAKDLEDALLTEADAQNRDLAGEVRDNFARDTGVRGRVARSRGDDNVARVPRLDVLDGGLVVAIDLHLGAEGRQVLVDVPGETVVVVDEDCSHFRCFVDGRCVQT</sequence>
<organism evidence="1 2">
    <name type="scientific">Jimgerdemannia flammicorona</name>
    <dbReference type="NCBI Taxonomy" id="994334"/>
    <lineage>
        <taxon>Eukaryota</taxon>
        <taxon>Fungi</taxon>
        <taxon>Fungi incertae sedis</taxon>
        <taxon>Mucoromycota</taxon>
        <taxon>Mucoromycotina</taxon>
        <taxon>Endogonomycetes</taxon>
        <taxon>Endogonales</taxon>
        <taxon>Endogonaceae</taxon>
        <taxon>Jimgerdemannia</taxon>
    </lineage>
</organism>
<proteinExistence type="predicted"/>